<gene>
    <name evidence="1" type="ORF">V8G54_036781</name>
</gene>
<organism evidence="1 2">
    <name type="scientific">Vigna mungo</name>
    <name type="common">Black gram</name>
    <name type="synonym">Phaseolus mungo</name>
    <dbReference type="NCBI Taxonomy" id="3915"/>
    <lineage>
        <taxon>Eukaryota</taxon>
        <taxon>Viridiplantae</taxon>
        <taxon>Streptophyta</taxon>
        <taxon>Embryophyta</taxon>
        <taxon>Tracheophyta</taxon>
        <taxon>Spermatophyta</taxon>
        <taxon>Magnoliopsida</taxon>
        <taxon>eudicotyledons</taxon>
        <taxon>Gunneridae</taxon>
        <taxon>Pentapetalae</taxon>
        <taxon>rosids</taxon>
        <taxon>fabids</taxon>
        <taxon>Fabales</taxon>
        <taxon>Fabaceae</taxon>
        <taxon>Papilionoideae</taxon>
        <taxon>50 kb inversion clade</taxon>
        <taxon>NPAAA clade</taxon>
        <taxon>indigoferoid/millettioid clade</taxon>
        <taxon>Phaseoleae</taxon>
        <taxon>Vigna</taxon>
    </lineage>
</organism>
<accession>A0AAQ3MHK7</accession>
<protein>
    <submittedName>
        <fullName evidence="1">Uncharacterized protein</fullName>
    </submittedName>
</protein>
<sequence>MIKKVYVPRSSDESTQFGDLRQSRPPFADFVGVLPELLVVSGEGSAVGFLLFPDVVGLDFVEDWKNQLVLGLHTLDNLDKLLQTRSVTWVVFGENNDRDSRLFDCSQKKG</sequence>
<evidence type="ECO:0000313" key="1">
    <source>
        <dbReference type="EMBL" id="WVY91267.1"/>
    </source>
</evidence>
<name>A0AAQ3MHK7_VIGMU</name>
<reference evidence="1 2" key="1">
    <citation type="journal article" date="2023" name="Life. Sci Alliance">
        <title>Evolutionary insights into 3D genome organization and epigenetic landscape of Vigna mungo.</title>
        <authorList>
            <person name="Junaid A."/>
            <person name="Singh B."/>
            <person name="Bhatia S."/>
        </authorList>
    </citation>
    <scope>NUCLEOTIDE SEQUENCE [LARGE SCALE GENOMIC DNA]</scope>
    <source>
        <strain evidence="1">Urdbean</strain>
    </source>
</reference>
<dbReference type="AlphaFoldDB" id="A0AAQ3MHK7"/>
<evidence type="ECO:0000313" key="2">
    <source>
        <dbReference type="Proteomes" id="UP001374535"/>
    </source>
</evidence>
<dbReference type="Proteomes" id="UP001374535">
    <property type="component" value="Chromosome 11"/>
</dbReference>
<keyword evidence="2" id="KW-1185">Reference proteome</keyword>
<proteinExistence type="predicted"/>
<dbReference type="EMBL" id="CP144690">
    <property type="protein sequence ID" value="WVY91267.1"/>
    <property type="molecule type" value="Genomic_DNA"/>
</dbReference>